<sequence>MGRSLNLSLITSFRDFVSEAELVDIPLLGGKFTWGNNLDPPTFVRLDRFLFSTELCPMFLDMVQNLLEKSLSDHNAISIKVDGSKRAAKAWADKSLVIDRKRVQFLEKEIHVLEGQIQA</sequence>
<gene>
    <name evidence="1" type="ORF">V6N12_019736</name>
</gene>
<dbReference type="EMBL" id="JBBPBM010000421">
    <property type="protein sequence ID" value="KAK8495628.1"/>
    <property type="molecule type" value="Genomic_DNA"/>
</dbReference>
<dbReference type="PANTHER" id="PTHR33710">
    <property type="entry name" value="BNAC02G09200D PROTEIN"/>
    <property type="match status" value="1"/>
</dbReference>
<keyword evidence="2" id="KW-1185">Reference proteome</keyword>
<organism evidence="1 2">
    <name type="scientific">Hibiscus sabdariffa</name>
    <name type="common">roselle</name>
    <dbReference type="NCBI Taxonomy" id="183260"/>
    <lineage>
        <taxon>Eukaryota</taxon>
        <taxon>Viridiplantae</taxon>
        <taxon>Streptophyta</taxon>
        <taxon>Embryophyta</taxon>
        <taxon>Tracheophyta</taxon>
        <taxon>Spermatophyta</taxon>
        <taxon>Magnoliopsida</taxon>
        <taxon>eudicotyledons</taxon>
        <taxon>Gunneridae</taxon>
        <taxon>Pentapetalae</taxon>
        <taxon>rosids</taxon>
        <taxon>malvids</taxon>
        <taxon>Malvales</taxon>
        <taxon>Malvaceae</taxon>
        <taxon>Malvoideae</taxon>
        <taxon>Hibiscus</taxon>
    </lineage>
</organism>
<proteinExistence type="predicted"/>
<reference evidence="1 2" key="1">
    <citation type="journal article" date="2024" name="G3 (Bethesda)">
        <title>Genome assembly of Hibiscus sabdariffa L. provides insights into metabolisms of medicinal natural products.</title>
        <authorList>
            <person name="Kim T."/>
        </authorList>
    </citation>
    <scope>NUCLEOTIDE SEQUENCE [LARGE SCALE GENOMIC DNA]</scope>
    <source>
        <strain evidence="1">TK-2024</strain>
        <tissue evidence="1">Old leaves</tissue>
    </source>
</reference>
<dbReference type="Proteomes" id="UP001472677">
    <property type="component" value="Unassembled WGS sequence"/>
</dbReference>
<protein>
    <submittedName>
        <fullName evidence="1">Uncharacterized protein</fullName>
    </submittedName>
</protein>
<dbReference type="SUPFAM" id="SSF56219">
    <property type="entry name" value="DNase I-like"/>
    <property type="match status" value="1"/>
</dbReference>
<comment type="caution">
    <text evidence="1">The sequence shown here is derived from an EMBL/GenBank/DDBJ whole genome shotgun (WGS) entry which is preliminary data.</text>
</comment>
<dbReference type="Gene3D" id="3.60.10.10">
    <property type="entry name" value="Endonuclease/exonuclease/phosphatase"/>
    <property type="match status" value="1"/>
</dbReference>
<dbReference type="InterPro" id="IPR036691">
    <property type="entry name" value="Endo/exonu/phosph_ase_sf"/>
</dbReference>
<accession>A0ABR2AP69</accession>
<evidence type="ECO:0000313" key="1">
    <source>
        <dbReference type="EMBL" id="KAK8495628.1"/>
    </source>
</evidence>
<name>A0ABR2AP69_9ROSI</name>
<dbReference type="PANTHER" id="PTHR33710:SF64">
    <property type="entry name" value="ENDONUCLEASE_EXONUCLEASE_PHOSPHATASE DOMAIN-CONTAINING PROTEIN"/>
    <property type="match status" value="1"/>
</dbReference>
<evidence type="ECO:0000313" key="2">
    <source>
        <dbReference type="Proteomes" id="UP001472677"/>
    </source>
</evidence>